<gene>
    <name evidence="10" type="ORF">JW886_09090</name>
</gene>
<dbReference type="InterPro" id="IPR000277">
    <property type="entry name" value="Cys/Met-Metab_PyrdxlP-dep_enz"/>
</dbReference>
<keyword evidence="11" id="KW-1185">Reference proteome</keyword>
<comment type="similarity">
    <text evidence="2 9">Belongs to the trans-sulfuration enzymes family.</text>
</comment>
<dbReference type="PANTHER" id="PTHR11808:SF90">
    <property type="entry name" value="CYSTATHIONINE GAMMA-SYNTHASE"/>
    <property type="match status" value="1"/>
</dbReference>
<dbReference type="NCBIfam" id="NF005577">
    <property type="entry name" value="PRK07269.1"/>
    <property type="match status" value="1"/>
</dbReference>
<evidence type="ECO:0000256" key="2">
    <source>
        <dbReference type="ARBA" id="ARBA00009077"/>
    </source>
</evidence>
<evidence type="ECO:0000313" key="11">
    <source>
        <dbReference type="Proteomes" id="UP000663608"/>
    </source>
</evidence>
<name>A0AA45KGG7_9LACT</name>
<dbReference type="AlphaFoldDB" id="A0AA45KGG7"/>
<sequence length="363" mass="40326">MVTRLDTLLAQAGTRHDQITGALVAPLHFSTTYQHPEFGHSTGYDYTRTKNPTRATLEETLALIESGQFALATASGMAAIVLAFDILPVGTKIVACRDLYGGSYRWFDEQQKQGRFSFSYANNEKEMLALINSTTDLVYLETPTNPMMVEFDIEKIVNKAQACGAKVFVDNTFYSPIYQKPLELGADLVIHSATKYLAGHNDVLAGAVIVRDEELYQRLLHQLNTSGAVLSPFDSYLVMRGLKTLSVRMERITYNAKKVVAMLKKHPSVQTATYPGRGGMISFKVSDETIIPKFLNQLKVITFAESLGGVESLITYPATQTHHDIPEEVRATYGLTNDLLRLSVGIEDVRDLIEDIEQAFITD</sequence>
<dbReference type="Gene3D" id="3.40.640.10">
    <property type="entry name" value="Type I PLP-dependent aspartate aminotransferase-like (Major domain)"/>
    <property type="match status" value="1"/>
</dbReference>
<dbReference type="GO" id="GO:0016740">
    <property type="term" value="F:transferase activity"/>
    <property type="evidence" value="ECO:0007669"/>
    <property type="project" value="UniProtKB-KW"/>
</dbReference>
<dbReference type="InterPro" id="IPR054542">
    <property type="entry name" value="Cys_met_metab_PP"/>
</dbReference>
<dbReference type="Proteomes" id="UP000663608">
    <property type="component" value="Chromosome"/>
</dbReference>
<dbReference type="GO" id="GO:0018826">
    <property type="term" value="F:methionine gamma-lyase activity"/>
    <property type="evidence" value="ECO:0007669"/>
    <property type="project" value="UniProtKB-EC"/>
</dbReference>
<dbReference type="Pfam" id="PF01053">
    <property type="entry name" value="Cys_Met_Meta_PP"/>
    <property type="match status" value="1"/>
</dbReference>
<dbReference type="FunFam" id="3.40.640.10:FF:000046">
    <property type="entry name" value="Cystathionine gamma-lyase"/>
    <property type="match status" value="1"/>
</dbReference>
<evidence type="ECO:0000256" key="6">
    <source>
        <dbReference type="ARBA" id="ARBA00048780"/>
    </source>
</evidence>
<dbReference type="GO" id="GO:0005737">
    <property type="term" value="C:cytoplasm"/>
    <property type="evidence" value="ECO:0007669"/>
    <property type="project" value="TreeGrafter"/>
</dbReference>
<evidence type="ECO:0000256" key="9">
    <source>
        <dbReference type="RuleBase" id="RU362118"/>
    </source>
</evidence>
<comment type="catalytic activity">
    <reaction evidence="6">
        <text>L-homocysteine + H2O = 2-oxobutanoate + hydrogen sulfide + NH4(+) + H(+)</text>
        <dbReference type="Rhea" id="RHEA:14501"/>
        <dbReference type="ChEBI" id="CHEBI:15377"/>
        <dbReference type="ChEBI" id="CHEBI:15378"/>
        <dbReference type="ChEBI" id="CHEBI:16763"/>
        <dbReference type="ChEBI" id="CHEBI:28938"/>
        <dbReference type="ChEBI" id="CHEBI:29919"/>
        <dbReference type="ChEBI" id="CHEBI:58199"/>
        <dbReference type="EC" id="4.4.1.2"/>
    </reaction>
    <physiologicalReaction direction="left-to-right" evidence="6">
        <dbReference type="Rhea" id="RHEA:14502"/>
    </physiologicalReaction>
</comment>
<proteinExistence type="inferred from homology"/>
<dbReference type="PROSITE" id="PS00868">
    <property type="entry name" value="CYS_MET_METAB_PP"/>
    <property type="match status" value="1"/>
</dbReference>
<dbReference type="FunFam" id="3.90.1150.10:FF:000070">
    <property type="entry name" value="Putative cystathionine gamma-synthase"/>
    <property type="match status" value="1"/>
</dbReference>
<dbReference type="SUPFAM" id="SSF53383">
    <property type="entry name" value="PLP-dependent transferases"/>
    <property type="match status" value="1"/>
</dbReference>
<protein>
    <recommendedName>
        <fullName evidence="4">homocysteine desulfhydrase</fullName>
        <ecNumber evidence="4">4.4.1.2</ecNumber>
    </recommendedName>
    <alternativeName>
        <fullName evidence="5">Homocysteine desulfhydrase</fullName>
    </alternativeName>
</protein>
<evidence type="ECO:0000256" key="3">
    <source>
        <dbReference type="ARBA" id="ARBA00022898"/>
    </source>
</evidence>
<feature type="modified residue" description="N6-(pyridoxal phosphate)lysine" evidence="8">
    <location>
        <position position="195"/>
    </location>
</feature>
<dbReference type="EMBL" id="CP070872">
    <property type="protein sequence ID" value="QSE76591.1"/>
    <property type="molecule type" value="Genomic_DNA"/>
</dbReference>
<dbReference type="GO" id="GO:0047982">
    <property type="term" value="F:homocysteine desulfhydrase activity"/>
    <property type="evidence" value="ECO:0007669"/>
    <property type="project" value="UniProtKB-EC"/>
</dbReference>
<comment type="cofactor">
    <cofactor evidence="1 9">
        <name>pyridoxal 5'-phosphate</name>
        <dbReference type="ChEBI" id="CHEBI:597326"/>
    </cofactor>
</comment>
<keyword evidence="10" id="KW-0808">Transferase</keyword>
<dbReference type="InterPro" id="IPR015421">
    <property type="entry name" value="PyrdxlP-dep_Trfase_major"/>
</dbReference>
<evidence type="ECO:0000256" key="4">
    <source>
        <dbReference type="ARBA" id="ARBA00047175"/>
    </source>
</evidence>
<organism evidence="10 11">
    <name type="scientific">Lactococcus taiwanensis</name>
    <dbReference type="NCBI Taxonomy" id="1151742"/>
    <lineage>
        <taxon>Bacteria</taxon>
        <taxon>Bacillati</taxon>
        <taxon>Bacillota</taxon>
        <taxon>Bacilli</taxon>
        <taxon>Lactobacillales</taxon>
        <taxon>Streptococcaceae</taxon>
        <taxon>Lactococcus</taxon>
    </lineage>
</organism>
<evidence type="ECO:0000256" key="5">
    <source>
        <dbReference type="ARBA" id="ARBA00047199"/>
    </source>
</evidence>
<accession>A0AA45KGG7</accession>
<dbReference type="RefSeq" id="WP_205871912.1">
    <property type="nucleotide sequence ID" value="NZ_CP070872.1"/>
</dbReference>
<dbReference type="EC" id="4.4.1.2" evidence="4"/>
<dbReference type="GO" id="GO:0019346">
    <property type="term" value="P:transsulfuration"/>
    <property type="evidence" value="ECO:0007669"/>
    <property type="project" value="InterPro"/>
</dbReference>
<reference evidence="10 11" key="1">
    <citation type="submission" date="2021-02" db="EMBL/GenBank/DDBJ databases">
        <title>Complete genome sequence of Lactococcus lactis strain K_LL004.</title>
        <authorList>
            <person name="Kim H.B."/>
        </authorList>
    </citation>
    <scope>NUCLEOTIDE SEQUENCE [LARGE SCALE GENOMIC DNA]</scope>
    <source>
        <strain evidence="10 11">K_LL004</strain>
    </source>
</reference>
<dbReference type="InterPro" id="IPR015422">
    <property type="entry name" value="PyrdxlP-dep_Trfase_small"/>
</dbReference>
<dbReference type="PANTHER" id="PTHR11808">
    <property type="entry name" value="TRANS-SULFURATION ENZYME FAMILY MEMBER"/>
    <property type="match status" value="1"/>
</dbReference>
<comment type="catalytic activity">
    <reaction evidence="7">
        <text>L-methionine + H2O = methanethiol + 2-oxobutanoate + NH4(+)</text>
        <dbReference type="Rhea" id="RHEA:23800"/>
        <dbReference type="ChEBI" id="CHEBI:15377"/>
        <dbReference type="ChEBI" id="CHEBI:16007"/>
        <dbReference type="ChEBI" id="CHEBI:16763"/>
        <dbReference type="ChEBI" id="CHEBI:28938"/>
        <dbReference type="ChEBI" id="CHEBI:57844"/>
        <dbReference type="EC" id="4.4.1.11"/>
    </reaction>
    <physiologicalReaction direction="left-to-right" evidence="7">
        <dbReference type="Rhea" id="RHEA:23801"/>
    </physiologicalReaction>
</comment>
<dbReference type="GO" id="GO:0030170">
    <property type="term" value="F:pyridoxal phosphate binding"/>
    <property type="evidence" value="ECO:0007669"/>
    <property type="project" value="InterPro"/>
</dbReference>
<keyword evidence="3 8" id="KW-0663">Pyridoxal phosphate</keyword>
<dbReference type="CDD" id="cd00614">
    <property type="entry name" value="CGS_like"/>
    <property type="match status" value="1"/>
</dbReference>
<dbReference type="InterPro" id="IPR015424">
    <property type="entry name" value="PyrdxlP-dep_Trfase"/>
</dbReference>
<evidence type="ECO:0000256" key="8">
    <source>
        <dbReference type="PIRSR" id="PIRSR001434-2"/>
    </source>
</evidence>
<dbReference type="Gene3D" id="3.90.1150.10">
    <property type="entry name" value="Aspartate Aminotransferase, domain 1"/>
    <property type="match status" value="2"/>
</dbReference>
<dbReference type="KEGG" id="lti:JW886_09090"/>
<dbReference type="PIRSF" id="PIRSF001434">
    <property type="entry name" value="CGS"/>
    <property type="match status" value="1"/>
</dbReference>
<evidence type="ECO:0000256" key="7">
    <source>
        <dbReference type="ARBA" id="ARBA00052699"/>
    </source>
</evidence>
<evidence type="ECO:0000313" key="10">
    <source>
        <dbReference type="EMBL" id="QSE76591.1"/>
    </source>
</evidence>
<evidence type="ECO:0000256" key="1">
    <source>
        <dbReference type="ARBA" id="ARBA00001933"/>
    </source>
</evidence>